<dbReference type="SMART" id="SM00409">
    <property type="entry name" value="IG"/>
    <property type="match status" value="1"/>
</dbReference>
<dbReference type="Gene3D" id="2.60.40.10">
    <property type="entry name" value="Immunoglobulins"/>
    <property type="match status" value="5"/>
</dbReference>
<dbReference type="EMBL" id="AMQM01007135">
    <property type="status" value="NOT_ANNOTATED_CDS"/>
    <property type="molecule type" value="Genomic_DNA"/>
</dbReference>
<dbReference type="InterPro" id="IPR036116">
    <property type="entry name" value="FN3_sf"/>
</dbReference>
<dbReference type="CDD" id="cd00096">
    <property type="entry name" value="Ig"/>
    <property type="match status" value="1"/>
</dbReference>
<dbReference type="GeneID" id="20207632"/>
<dbReference type="InterPro" id="IPR036179">
    <property type="entry name" value="Ig-like_dom_sf"/>
</dbReference>
<dbReference type="HOGENOM" id="CLU_484207_0_0_1"/>
<proteinExistence type="predicted"/>
<dbReference type="AlphaFoldDB" id="T1FFN3"/>
<feature type="domain" description="Ig-like" evidence="3">
    <location>
        <begin position="41"/>
        <end position="131"/>
    </location>
</feature>
<dbReference type="STRING" id="6412.T1FFN3"/>
<dbReference type="Pfam" id="PF00041">
    <property type="entry name" value="fn3"/>
    <property type="match status" value="3"/>
</dbReference>
<dbReference type="InterPro" id="IPR007110">
    <property type="entry name" value="Ig-like_dom"/>
</dbReference>
<dbReference type="Pfam" id="PF13927">
    <property type="entry name" value="Ig_3"/>
    <property type="match status" value="1"/>
</dbReference>
<evidence type="ECO:0000313" key="7">
    <source>
        <dbReference type="Proteomes" id="UP000015101"/>
    </source>
</evidence>
<feature type="domain" description="Fibronectin type-III" evidence="4">
    <location>
        <begin position="229"/>
        <end position="327"/>
    </location>
</feature>
<dbReference type="EMBL" id="KB097572">
    <property type="protein sequence ID" value="ESN94098.1"/>
    <property type="molecule type" value="Genomic_DNA"/>
</dbReference>
<dbReference type="InterPro" id="IPR003961">
    <property type="entry name" value="FN3_dom"/>
</dbReference>
<evidence type="ECO:0000313" key="5">
    <source>
        <dbReference type="EMBL" id="ESN94098.1"/>
    </source>
</evidence>
<dbReference type="eggNOG" id="KOG4228">
    <property type="taxonomic scope" value="Eukaryota"/>
</dbReference>
<evidence type="ECO:0000259" key="4">
    <source>
        <dbReference type="PROSITE" id="PS50853"/>
    </source>
</evidence>
<evidence type="ECO:0000256" key="1">
    <source>
        <dbReference type="ARBA" id="ARBA00022737"/>
    </source>
</evidence>
<accession>T1FFN3</accession>
<dbReference type="SUPFAM" id="SSF48726">
    <property type="entry name" value="Immunoglobulin"/>
    <property type="match status" value="2"/>
</dbReference>
<dbReference type="GO" id="GO:0043005">
    <property type="term" value="C:neuron projection"/>
    <property type="evidence" value="ECO:0000318"/>
    <property type="project" value="GO_Central"/>
</dbReference>
<evidence type="ECO:0000259" key="3">
    <source>
        <dbReference type="PROSITE" id="PS50835"/>
    </source>
</evidence>
<dbReference type="InterPro" id="IPR003599">
    <property type="entry name" value="Ig_sub"/>
</dbReference>
<keyword evidence="1" id="KW-0677">Repeat</keyword>
<dbReference type="SUPFAM" id="SSF49265">
    <property type="entry name" value="Fibronectin type III"/>
    <property type="match status" value="2"/>
</dbReference>
<organism evidence="6 7">
    <name type="scientific">Helobdella robusta</name>
    <name type="common">Californian leech</name>
    <dbReference type="NCBI Taxonomy" id="6412"/>
    <lineage>
        <taxon>Eukaryota</taxon>
        <taxon>Metazoa</taxon>
        <taxon>Spiralia</taxon>
        <taxon>Lophotrochozoa</taxon>
        <taxon>Annelida</taxon>
        <taxon>Clitellata</taxon>
        <taxon>Hirudinea</taxon>
        <taxon>Rhynchobdellida</taxon>
        <taxon>Glossiphoniidae</taxon>
        <taxon>Helobdella</taxon>
    </lineage>
</organism>
<feature type="domain" description="Fibronectin type-III" evidence="4">
    <location>
        <begin position="446"/>
        <end position="541"/>
    </location>
</feature>
<dbReference type="InParanoid" id="T1FFN3"/>
<evidence type="ECO:0000256" key="2">
    <source>
        <dbReference type="SAM" id="MobiDB-lite"/>
    </source>
</evidence>
<dbReference type="Proteomes" id="UP000015101">
    <property type="component" value="Unassembled WGS sequence"/>
</dbReference>
<dbReference type="PROSITE" id="PS50835">
    <property type="entry name" value="IG_LIKE"/>
    <property type="match status" value="1"/>
</dbReference>
<reference evidence="6" key="3">
    <citation type="submission" date="2015-06" db="UniProtKB">
        <authorList>
            <consortium name="EnsemblMetazoa"/>
        </authorList>
    </citation>
    <scope>IDENTIFICATION</scope>
</reference>
<feature type="domain" description="Fibronectin type-III" evidence="4">
    <location>
        <begin position="138"/>
        <end position="225"/>
    </location>
</feature>
<dbReference type="PANTHER" id="PTHR13817">
    <property type="entry name" value="TITIN"/>
    <property type="match status" value="1"/>
</dbReference>
<dbReference type="PANTHER" id="PTHR13817:SF73">
    <property type="entry name" value="FIBRONECTIN TYPE-III DOMAIN-CONTAINING PROTEIN"/>
    <property type="match status" value="1"/>
</dbReference>
<dbReference type="OrthoDB" id="504170at2759"/>
<reference evidence="7" key="1">
    <citation type="submission" date="2012-12" db="EMBL/GenBank/DDBJ databases">
        <authorList>
            <person name="Hellsten U."/>
            <person name="Grimwood J."/>
            <person name="Chapman J.A."/>
            <person name="Shapiro H."/>
            <person name="Aerts A."/>
            <person name="Otillar R.P."/>
            <person name="Terry A.Y."/>
            <person name="Boore J.L."/>
            <person name="Simakov O."/>
            <person name="Marletaz F."/>
            <person name="Cho S.-J."/>
            <person name="Edsinger-Gonzales E."/>
            <person name="Havlak P."/>
            <person name="Kuo D.-H."/>
            <person name="Larsson T."/>
            <person name="Lv J."/>
            <person name="Arendt D."/>
            <person name="Savage R."/>
            <person name="Osoegawa K."/>
            <person name="de Jong P."/>
            <person name="Lindberg D.R."/>
            <person name="Seaver E.C."/>
            <person name="Weisblat D.A."/>
            <person name="Putnam N.H."/>
            <person name="Grigoriev I.V."/>
            <person name="Rokhsar D.S."/>
        </authorList>
    </citation>
    <scope>NUCLEOTIDE SEQUENCE</scope>
</reference>
<dbReference type="SMART" id="SM00408">
    <property type="entry name" value="IGc2"/>
    <property type="match status" value="1"/>
</dbReference>
<feature type="region of interest" description="Disordered" evidence="2">
    <location>
        <begin position="403"/>
        <end position="422"/>
    </location>
</feature>
<dbReference type="SMART" id="SM00060">
    <property type="entry name" value="FN3"/>
    <property type="match status" value="3"/>
</dbReference>
<gene>
    <name evidence="6" type="primary">20207632</name>
    <name evidence="5" type="ORF">HELRODRAFT_180266</name>
</gene>
<name>T1FFN3_HELRO</name>
<reference evidence="5 7" key="2">
    <citation type="journal article" date="2013" name="Nature">
        <title>Insights into bilaterian evolution from three spiralian genomes.</title>
        <authorList>
            <person name="Simakov O."/>
            <person name="Marletaz F."/>
            <person name="Cho S.J."/>
            <person name="Edsinger-Gonzales E."/>
            <person name="Havlak P."/>
            <person name="Hellsten U."/>
            <person name="Kuo D.H."/>
            <person name="Larsson T."/>
            <person name="Lv J."/>
            <person name="Arendt D."/>
            <person name="Savage R."/>
            <person name="Osoegawa K."/>
            <person name="de Jong P."/>
            <person name="Grimwood J."/>
            <person name="Chapman J.A."/>
            <person name="Shapiro H."/>
            <person name="Aerts A."/>
            <person name="Otillar R.P."/>
            <person name="Terry A.Y."/>
            <person name="Boore J.L."/>
            <person name="Grigoriev I.V."/>
            <person name="Lindberg D.R."/>
            <person name="Seaver E.C."/>
            <person name="Weisblat D.A."/>
            <person name="Putnam N.H."/>
            <person name="Rokhsar D.S."/>
        </authorList>
    </citation>
    <scope>NUCLEOTIDE SEQUENCE</scope>
</reference>
<dbReference type="CTD" id="20207632"/>
<sequence>MTSSLSLSFTHVVDSGEYRCTCNNTAGWMEKSLQLLVREKPKIGSIKVKGKLVLGKNIELACLVTAGNPPPVVFWFKDGSLVTLNSSQNYRVVQYTDFSLSVRVVSNNDSGVYSCRIENVLGVDVADVNIVIIIPPLPPIQPIISQVSKTSINITWSAATVTPSTPVTSYTLQYMQYLSNLPPNKLWCHVTNLTSGSSYWLRVAGANEAGIGEYSSPIVAYTSANAPSEPRNLKVEEANSTAAKLTWEIPGEVSYGIQLYQVQFWIKYPAGQKYDVVEVVPRLSALQRVTLASLRSFTFYECRVRKIGADEIGNDPITEVLVRWAELIRTTNVDNNNNNNSNNKNSNNNTKTNYLNNFWNTREIKLTNISNFMNAYIGNLKPNTLYSIRIVFSNDAGYNSDCHSGDDDDNDNNNKNNNNNIIDADGDDNIGIELVIKTKPSAPTGAPINIQVFNVTSNSFATTWQGIALIDRNCDVTGHVVQWQGRDQGRSSTMQVALPLMNAITSQLVPNTTYVLMIRAYCIDGGFGPYSNPILVSTLLEDLHPYMQCGSGFSKKDFGFRVF</sequence>
<dbReference type="InterPro" id="IPR013783">
    <property type="entry name" value="Ig-like_fold"/>
</dbReference>
<feature type="region of interest" description="Disordered" evidence="2">
    <location>
        <begin position="332"/>
        <end position="351"/>
    </location>
</feature>
<protein>
    <submittedName>
        <fullName evidence="5 6">Uncharacterized protein</fullName>
    </submittedName>
</protein>
<dbReference type="PROSITE" id="PS50853">
    <property type="entry name" value="FN3"/>
    <property type="match status" value="3"/>
</dbReference>
<keyword evidence="7" id="KW-1185">Reference proteome</keyword>
<dbReference type="CDD" id="cd00063">
    <property type="entry name" value="FN3"/>
    <property type="match status" value="3"/>
</dbReference>
<feature type="compositionally biased region" description="Low complexity" evidence="2">
    <location>
        <begin position="413"/>
        <end position="422"/>
    </location>
</feature>
<dbReference type="RefSeq" id="XP_009027830.1">
    <property type="nucleotide sequence ID" value="XM_009029582.1"/>
</dbReference>
<dbReference type="KEGG" id="hro:HELRODRAFT_180266"/>
<dbReference type="InterPro" id="IPR050964">
    <property type="entry name" value="Striated_Muscle_Regulatory"/>
</dbReference>
<evidence type="ECO:0000313" key="6">
    <source>
        <dbReference type="EnsemblMetazoa" id="HelroP180266"/>
    </source>
</evidence>
<dbReference type="InterPro" id="IPR003598">
    <property type="entry name" value="Ig_sub2"/>
</dbReference>
<dbReference type="EnsemblMetazoa" id="HelroT180266">
    <property type="protein sequence ID" value="HelroP180266"/>
    <property type="gene ID" value="HelroG180266"/>
</dbReference>